<sequence length="2115" mass="228025">MSVSGDGGVHRGPSPRKREGLAATFATTCGAVSKARNQSRGFLGRKEARAQEEKSMVDDALRHLPQLGAFSLSPMPTQTASHVSDAPLENPSLSQPTPHRGSLYSLAADEEELLLEQLLNITAGVAPFVSTAAQEQQNASGVEKISGEAGSSLGCSDTGALIGDAVSTAPKVSTEKPAATYPAASTLYPFPHTDKGVRSSKRRHASPTPKASGTTALKDEQDILDAILAAVDGQQSSVSCDLLGETSSEGATRAAAPVAGGVRVSDEEMEEVDLVLEQAKRLASSSVLGETQRGELVLHVHEHIALRRKLADLRKTAGAPTCVALAEPLSTNATAPTYANPTSSVAHPRSHSLGCAMGTTLGVVVLFDHRWTVLGICGSVQASVVNARGAVVSLSLCTSVAPRSGGDETDEGQTVAAGHARGTFVLWSLHTLAPLRVVSDEGRLPLLRVVHLHRDPTRILVLDSNGAVKFFRFWKVMAKHRLRATSIASASAKVPVSDIDTVPCPSVFYMTNLAAVKEHLLPSSCVESDADAGAPWLCAPPPLPPSAAAAEGISQATWPASSGKHFVAAVSHNAVLVYRLETGLQGTVTCVAHHTHSPSSAVSNELVRFVVIELETTTPRLLLCVSWNTEVELLLVNLRVPVASGSKNAAGAEPILEGLERLALLQVSAPLVQMVPLAGCSVLLCDQDNDAQLMDASVAIMVERHRFSSLEYVGFASPLCGVTYHGTVASNRAAALLMGKDHVYGITLRSWRERLSSLLARRQYTQALDLAKDFAEEVALSTVGLNSNAASCRRDLHQFMERILMAYLESRLSLLPVPEATEKRSGERSKQSGGSRESSGGTAFLLDLLKQIASYCSAVDGLSLLYGPIVRTLQGRGLLSQLLYVLEQCMRHGTITYMPEPLIERFIHLFLDDVQLHAVEVSLGVRQRAALKGQDARDDTLDASQDDGSEAKVSGKDRVELALMCLDTGLPHLLRLAQEHGLVRLTVTIFSLRQQRYADALAYALEEEEKANEGLHVNVCDPHTLAPAVRRSSLFDSVNAPSVAVDFVESTLKGGSLLPGADLAIGEQRPAKKAILDYLLRTASSDGRKEDGSAVGAGEYNLFRFLRRQPEHAMRVLLFALSDEGPCSPWGAADGLSRTQFVSSVYFILTGGSPARPIHTTKNDLLLVSRQQQEPLDLFRVDTEALKFLPTLRTLRATELAQRPFPPYIAVHTFLSGAAIFNDLLLSTDAEELVRDKRDRPPVSFDVWLDLVIQDVLFAFQSAETAEERRRLQEHLLRVLAPNLTPSHHLAVFQSDFRRLHMARCLAALLCKEQRYAEAIACYTDPAHNRVDAQLQHDVFAMLCGEMQRLQNARTQAMNCVQQDLSRSQRAGRSTLDDDGDHAPMGGSAAFDVGGGLGDVDVHRLSTESSLVSLTATETAAASIDAAIKALQRAVMRRVEVLVCIDATALAQFIIDYLPSNQREVMKLLRGSSAAFLDYLDERVAQEDEAVANDVNFQNTYIELLCAHAPRRVYTYLQEKGTQISYDVQLALRAVRKHRIADASVYLLEKAMRIEDAMTMMLQAVHELLDDLREEVLTCLTAGAGSTSEVKGDADCEGSASLSTATSSAVVGKAAPQRLSKRRSVFGTDAVSLPFELNALDSATELRRFVSIGEELCHKYQADGADGAAVVAGAASTPAIAPSATLASARQGVAGGSSHRLDYWFRLLDAFIVPLRLLCEMMAEDDRLLVGDKVASPLRSCASRDPTGITRGLEVATYIAMASHSGAAAAGSPQHLPKLTTPFCVADVTTPLSAPLVDCFPACVHENLLKHRQTRDLCDVVMRGHAGAVIVLLPTPTPAYAHYYSRRSFHAAFVSSIFFRLSFDIHRSAHKPRHTWEHAHASLTMSDVERRCAHMKRTDGRKYLEAVRAIHVATNVLANCHSSACVEIGQTRVLCGVRPPQQLVQEYRGTRGRVSCQVHRGLAYSSNLDHSYDRDMALAIEGVAEQVVLLERIPQLLVEVLIEVIHDDGAVWDAATTALCAALTAGGVEVYDTFSACSAALRHDGAIIVDPTREEAASAMASVVVCSGLSLGGMYYCCHRGACETATMSQLLQAAIKGLQVRKASLLEQIRNQLV</sequence>
<dbReference type="InterPro" id="IPR045111">
    <property type="entry name" value="Vps41/Vps8"/>
</dbReference>
<proteinExistence type="predicted"/>
<keyword evidence="4" id="KW-1185">Reference proteome</keyword>
<gene>
    <name evidence="3" type="ORF">CUR178_00527</name>
</gene>
<dbReference type="PANTHER" id="PTHR12616">
    <property type="entry name" value="VACUOLAR PROTEIN SORTING VPS41"/>
    <property type="match status" value="1"/>
</dbReference>
<dbReference type="GO" id="GO:0034058">
    <property type="term" value="P:endosomal vesicle fusion"/>
    <property type="evidence" value="ECO:0007669"/>
    <property type="project" value="TreeGrafter"/>
</dbReference>
<dbReference type="GeneID" id="94167819"/>
<dbReference type="GO" id="GO:0006623">
    <property type="term" value="P:protein targeting to vacuole"/>
    <property type="evidence" value="ECO:0007669"/>
    <property type="project" value="InterPro"/>
</dbReference>
<evidence type="ECO:0000256" key="1">
    <source>
        <dbReference type="SAM" id="MobiDB-lite"/>
    </source>
</evidence>
<feature type="region of interest" description="Disordered" evidence="1">
    <location>
        <begin position="819"/>
        <end position="839"/>
    </location>
</feature>
<protein>
    <recommendedName>
        <fullName evidence="2">Exoribonuclease phosphorolytic domain-containing protein</fullName>
    </recommendedName>
</protein>
<feature type="region of interest" description="Disordered" evidence="1">
    <location>
        <begin position="70"/>
        <end position="99"/>
    </location>
</feature>
<feature type="region of interest" description="Disordered" evidence="1">
    <location>
        <begin position="185"/>
        <end position="215"/>
    </location>
</feature>
<evidence type="ECO:0000259" key="2">
    <source>
        <dbReference type="Pfam" id="PF01138"/>
    </source>
</evidence>
<reference evidence="3 4" key="1">
    <citation type="submission" date="2021-02" db="EMBL/GenBank/DDBJ databases">
        <title>Leishmania (Mundinia) enrietti genome sequencing and assembly.</title>
        <authorList>
            <person name="Almutairi H."/>
            <person name="Gatherer D."/>
        </authorList>
    </citation>
    <scope>NUCLEOTIDE SEQUENCE [LARGE SCALE GENOMIC DNA]</scope>
    <source>
        <strain evidence="3">CUR178</strain>
    </source>
</reference>
<dbReference type="OrthoDB" id="289913at2759"/>
<dbReference type="PANTHER" id="PTHR12616:SF8">
    <property type="entry name" value="VACUOLAR PROTEIN SORTING-ASSOCIATED PROTEIN 8 HOMOLOG"/>
    <property type="match status" value="1"/>
</dbReference>
<feature type="compositionally biased region" description="Basic and acidic residues" evidence="1">
    <location>
        <begin position="44"/>
        <end position="57"/>
    </location>
</feature>
<organism evidence="3 4">
    <name type="scientific">Leishmania enriettii</name>
    <dbReference type="NCBI Taxonomy" id="5663"/>
    <lineage>
        <taxon>Eukaryota</taxon>
        <taxon>Discoba</taxon>
        <taxon>Euglenozoa</taxon>
        <taxon>Kinetoplastea</taxon>
        <taxon>Metakinetoplastina</taxon>
        <taxon>Trypanosomatida</taxon>
        <taxon>Trypanosomatidae</taxon>
        <taxon>Leishmaniinae</taxon>
        <taxon>Leishmania</taxon>
    </lineage>
</organism>
<dbReference type="InterPro" id="IPR020568">
    <property type="entry name" value="Ribosomal_Su5_D2-typ_SF"/>
</dbReference>
<dbReference type="InterPro" id="IPR036322">
    <property type="entry name" value="WD40_repeat_dom_sf"/>
</dbReference>
<name>A0A836GL44_LEIEN</name>
<dbReference type="SUPFAM" id="SSF50978">
    <property type="entry name" value="WD40 repeat-like"/>
    <property type="match status" value="1"/>
</dbReference>
<dbReference type="FunFam" id="3.30.230.70:FF:000045">
    <property type="entry name" value="Exosome-associated protein 4"/>
    <property type="match status" value="1"/>
</dbReference>
<dbReference type="Gene3D" id="3.30.230.70">
    <property type="entry name" value="GHMP Kinase, N-terminal domain"/>
    <property type="match status" value="1"/>
</dbReference>
<dbReference type="SUPFAM" id="SSF55666">
    <property type="entry name" value="Ribonuclease PH domain 2-like"/>
    <property type="match status" value="1"/>
</dbReference>
<dbReference type="GO" id="GO:0030897">
    <property type="term" value="C:HOPS complex"/>
    <property type="evidence" value="ECO:0007669"/>
    <property type="project" value="TreeGrafter"/>
</dbReference>
<dbReference type="SUPFAM" id="SSF54211">
    <property type="entry name" value="Ribosomal protein S5 domain 2-like"/>
    <property type="match status" value="1"/>
</dbReference>
<evidence type="ECO:0000313" key="3">
    <source>
        <dbReference type="EMBL" id="KAG5465813.1"/>
    </source>
</evidence>
<feature type="compositionally biased region" description="Basic and acidic residues" evidence="1">
    <location>
        <begin position="820"/>
        <end position="830"/>
    </location>
</feature>
<dbReference type="InterPro" id="IPR001247">
    <property type="entry name" value="ExoRNase_PH_dom1"/>
</dbReference>
<dbReference type="KEGG" id="lenr:94167819"/>
<evidence type="ECO:0000313" key="4">
    <source>
        <dbReference type="Proteomes" id="UP000674179"/>
    </source>
</evidence>
<feature type="region of interest" description="Disordered" evidence="1">
    <location>
        <begin position="1"/>
        <end position="21"/>
    </location>
</feature>
<dbReference type="Pfam" id="PF01138">
    <property type="entry name" value="RNase_PH"/>
    <property type="match status" value="1"/>
</dbReference>
<feature type="domain" description="Exoribonuclease phosphorolytic" evidence="2">
    <location>
        <begin position="1907"/>
        <end position="2028"/>
    </location>
</feature>
<dbReference type="InterPro" id="IPR036345">
    <property type="entry name" value="ExoRNase_PH_dom2_sf"/>
</dbReference>
<dbReference type="InterPro" id="IPR027408">
    <property type="entry name" value="PNPase/RNase_PH_dom_sf"/>
</dbReference>
<dbReference type="Proteomes" id="UP000674179">
    <property type="component" value="Chromosome 36"/>
</dbReference>
<accession>A0A836GL44</accession>
<dbReference type="RefSeq" id="XP_067688412.1">
    <property type="nucleotide sequence ID" value="XM_067832309.1"/>
</dbReference>
<comment type="caution">
    <text evidence="3">The sequence shown here is derived from an EMBL/GenBank/DDBJ whole genome shotgun (WGS) entry which is preliminary data.</text>
</comment>
<dbReference type="EMBL" id="JAFHKP010000036">
    <property type="protein sequence ID" value="KAG5465813.1"/>
    <property type="molecule type" value="Genomic_DNA"/>
</dbReference>
<dbReference type="GO" id="GO:0005770">
    <property type="term" value="C:late endosome"/>
    <property type="evidence" value="ECO:0007669"/>
    <property type="project" value="TreeGrafter"/>
</dbReference>
<feature type="region of interest" description="Disordered" evidence="1">
    <location>
        <begin position="35"/>
        <end position="57"/>
    </location>
</feature>